<protein>
    <recommendedName>
        <fullName evidence="1">FAD dependent oxidoreductase domain-containing protein</fullName>
    </recommendedName>
</protein>
<keyword evidence="3" id="KW-1185">Reference proteome</keyword>
<dbReference type="Gene3D" id="3.30.9.10">
    <property type="entry name" value="D-Amino Acid Oxidase, subunit A, domain 2"/>
    <property type="match status" value="1"/>
</dbReference>
<dbReference type="Pfam" id="PF01266">
    <property type="entry name" value="DAO"/>
    <property type="match status" value="1"/>
</dbReference>
<evidence type="ECO:0000313" key="3">
    <source>
        <dbReference type="Proteomes" id="UP000011747"/>
    </source>
</evidence>
<proteinExistence type="predicted"/>
<evidence type="ECO:0000259" key="1">
    <source>
        <dbReference type="Pfam" id="PF01266"/>
    </source>
</evidence>
<dbReference type="PANTHER" id="PTHR13847:SF274">
    <property type="entry name" value="RIESKE 2FE-2S IRON-SULFUR PROTEIN YHFW-RELATED"/>
    <property type="match status" value="1"/>
</dbReference>
<gene>
    <name evidence="2" type="ORF">HMPREF1015_01282</name>
</gene>
<dbReference type="AlphaFoldDB" id="G9QHR8"/>
<feature type="domain" description="FAD dependent oxidoreductase" evidence="1">
    <location>
        <begin position="37"/>
        <end position="301"/>
    </location>
</feature>
<sequence length="330" mass="37171">MFSENASQHMPPFPESFWRSNLELPSFPKLEKDIEVDISIVGGGIVGITSANLLGKAGLKVALIDAGKILTGTTGHTTAKITAQHGLIYHELMEHFGLEKARGYYEANMSALHFIRDTVLRHQIECDFTEEDAYLYTNTDSYISKLEKEMEAYEKLGIEGDYRNSIPIDIPVKAAVRMNAQGQFHPLKYLKKLLEETEHQGAEIFENTTAVDIEQGNEIKVVARNGCTISCKQVVIASHYPFYDGAGFYFARMYPERSYLLAVKPQKTFSGGMYLMVEEPTRSLRYTLCDNEKILLVGGERHKTGQGISTIHHYVYSFSFQRGSISENID</sequence>
<dbReference type="Proteomes" id="UP000011747">
    <property type="component" value="Unassembled WGS sequence"/>
</dbReference>
<dbReference type="SUPFAM" id="SSF51905">
    <property type="entry name" value="FAD/NAD(P)-binding domain"/>
    <property type="match status" value="1"/>
</dbReference>
<name>G9QHR8_9BACI</name>
<dbReference type="HOGENOM" id="CLU_064949_0_0_9"/>
<dbReference type="EMBL" id="ACWF01000019">
    <property type="protein sequence ID" value="EHL79306.1"/>
    <property type="molecule type" value="Genomic_DNA"/>
</dbReference>
<accession>G9QHR8</accession>
<comment type="caution">
    <text evidence="2">The sequence shown here is derived from an EMBL/GenBank/DDBJ whole genome shotgun (WGS) entry which is preliminary data.</text>
</comment>
<dbReference type="PATRIC" id="fig|665952.3.peg.473"/>
<dbReference type="InterPro" id="IPR036188">
    <property type="entry name" value="FAD/NAD-bd_sf"/>
</dbReference>
<organism evidence="2 3">
    <name type="scientific">Bacillus smithii 7_3_47FAA</name>
    <dbReference type="NCBI Taxonomy" id="665952"/>
    <lineage>
        <taxon>Bacteria</taxon>
        <taxon>Bacillati</taxon>
        <taxon>Bacillota</taxon>
        <taxon>Bacilli</taxon>
        <taxon>Bacillales</taxon>
        <taxon>Bacillaceae</taxon>
        <taxon>Bacillus</taxon>
    </lineage>
</organism>
<dbReference type="Gene3D" id="3.50.50.60">
    <property type="entry name" value="FAD/NAD(P)-binding domain"/>
    <property type="match status" value="1"/>
</dbReference>
<dbReference type="GO" id="GO:0005737">
    <property type="term" value="C:cytoplasm"/>
    <property type="evidence" value="ECO:0007669"/>
    <property type="project" value="TreeGrafter"/>
</dbReference>
<reference evidence="2 3" key="1">
    <citation type="submission" date="2011-09" db="EMBL/GenBank/DDBJ databases">
        <title>The Genome Sequence of Bacillus smithii 7_3_47FAA.</title>
        <authorList>
            <consortium name="The Broad Institute Genome Sequencing Platform"/>
            <person name="Earl A."/>
            <person name="Ward D."/>
            <person name="Feldgarden M."/>
            <person name="Gevers D."/>
            <person name="Daigneault M."/>
            <person name="Strauss J."/>
            <person name="Allen-Vercoe E."/>
            <person name="Young S.K."/>
            <person name="Zeng Q."/>
            <person name="Gargeya S."/>
            <person name="Fitzgerald M."/>
            <person name="Haas B."/>
            <person name="Abouelleil A."/>
            <person name="Alvarado L."/>
            <person name="Arachchi H.M."/>
            <person name="Berlin A."/>
            <person name="Brown A."/>
            <person name="Chapman S.B."/>
            <person name="Chen Z."/>
            <person name="Dunbar C."/>
            <person name="Freedman E."/>
            <person name="Gearin G."/>
            <person name="Goldberg J."/>
            <person name="Griggs A."/>
            <person name="Gujja S."/>
            <person name="Heiman D."/>
            <person name="Howarth C."/>
            <person name="Larson L."/>
            <person name="Lui A."/>
            <person name="MacDonald P.J.P."/>
            <person name="Montmayeur A."/>
            <person name="Murphy C."/>
            <person name="Neiman D."/>
            <person name="Pearson M."/>
            <person name="Priest M."/>
            <person name="Roberts A."/>
            <person name="Saif S."/>
            <person name="Shea T."/>
            <person name="Shenoy N."/>
            <person name="Sisk P."/>
            <person name="Stolte C."/>
            <person name="Sykes S."/>
            <person name="Wortman J."/>
            <person name="Nusbaum C."/>
            <person name="Birren B."/>
        </authorList>
    </citation>
    <scope>NUCLEOTIDE SEQUENCE [LARGE SCALE GENOMIC DNA]</scope>
    <source>
        <strain evidence="2 3">7_3_47FAA</strain>
    </source>
</reference>
<evidence type="ECO:0000313" key="2">
    <source>
        <dbReference type="EMBL" id="EHL79306.1"/>
    </source>
</evidence>
<dbReference type="PANTHER" id="PTHR13847">
    <property type="entry name" value="SARCOSINE DEHYDROGENASE-RELATED"/>
    <property type="match status" value="1"/>
</dbReference>
<dbReference type="InterPro" id="IPR006076">
    <property type="entry name" value="FAD-dep_OxRdtase"/>
</dbReference>